<proteinExistence type="predicted"/>
<gene>
    <name evidence="2" type="ORF">PFICI_07706</name>
</gene>
<dbReference type="RefSeq" id="XP_007834478.1">
    <property type="nucleotide sequence ID" value="XM_007836287.1"/>
</dbReference>
<accession>W3X456</accession>
<feature type="compositionally biased region" description="Acidic residues" evidence="1">
    <location>
        <begin position="15"/>
        <end position="44"/>
    </location>
</feature>
<dbReference type="Proteomes" id="UP000030651">
    <property type="component" value="Unassembled WGS sequence"/>
</dbReference>
<name>W3X456_PESFW</name>
<dbReference type="EMBL" id="KI912113">
    <property type="protein sequence ID" value="ETS80177.1"/>
    <property type="molecule type" value="Genomic_DNA"/>
</dbReference>
<dbReference type="AlphaFoldDB" id="W3X456"/>
<keyword evidence="3" id="KW-1185">Reference proteome</keyword>
<protein>
    <submittedName>
        <fullName evidence="2">Uncharacterized protein</fullName>
    </submittedName>
</protein>
<feature type="compositionally biased region" description="Polar residues" evidence="1">
    <location>
        <begin position="108"/>
        <end position="121"/>
    </location>
</feature>
<dbReference type="InParanoid" id="W3X456"/>
<dbReference type="OrthoDB" id="19329at2759"/>
<dbReference type="GeneID" id="19272719"/>
<evidence type="ECO:0000313" key="3">
    <source>
        <dbReference type="Proteomes" id="UP000030651"/>
    </source>
</evidence>
<reference evidence="3" key="1">
    <citation type="journal article" date="2015" name="BMC Genomics">
        <title>Genomic and transcriptomic analysis of the endophytic fungus Pestalotiopsis fici reveals its lifestyle and high potential for synthesis of natural products.</title>
        <authorList>
            <person name="Wang X."/>
            <person name="Zhang X."/>
            <person name="Liu L."/>
            <person name="Xiang M."/>
            <person name="Wang W."/>
            <person name="Sun X."/>
            <person name="Che Y."/>
            <person name="Guo L."/>
            <person name="Liu G."/>
            <person name="Guo L."/>
            <person name="Wang C."/>
            <person name="Yin W.B."/>
            <person name="Stadler M."/>
            <person name="Zhang X."/>
            <person name="Liu X."/>
        </authorList>
    </citation>
    <scope>NUCLEOTIDE SEQUENCE [LARGE SCALE GENOMIC DNA]</scope>
    <source>
        <strain evidence="3">W106-1 / CGMCC3.15140</strain>
    </source>
</reference>
<feature type="compositionally biased region" description="Low complexity" evidence="1">
    <location>
        <begin position="135"/>
        <end position="149"/>
    </location>
</feature>
<organism evidence="2 3">
    <name type="scientific">Pestalotiopsis fici (strain W106-1 / CGMCC3.15140)</name>
    <dbReference type="NCBI Taxonomy" id="1229662"/>
    <lineage>
        <taxon>Eukaryota</taxon>
        <taxon>Fungi</taxon>
        <taxon>Dikarya</taxon>
        <taxon>Ascomycota</taxon>
        <taxon>Pezizomycotina</taxon>
        <taxon>Sordariomycetes</taxon>
        <taxon>Xylariomycetidae</taxon>
        <taxon>Amphisphaeriales</taxon>
        <taxon>Sporocadaceae</taxon>
        <taxon>Pestalotiopsis</taxon>
    </lineage>
</organism>
<dbReference type="HOGENOM" id="CLU_1152127_0_0_1"/>
<evidence type="ECO:0000313" key="2">
    <source>
        <dbReference type="EMBL" id="ETS80177.1"/>
    </source>
</evidence>
<sequence>MPALLIEDSSPLMPVEEEDSEDYEYSLSSDDTDTSDDQGDDEYVNDGAIGNSLRYIDSTTIRLPSGKTISHRPDAGFRKSKSRSHKSLTTTSASASRTQKKLRGNCAMISSSSTPSQKVSRTSAASSDHDHESTSSDSDATTPTPNSSALLSTNTQSSALNNRVRAISHKTLRASDMQMMASLPATTQRALMATQQRSVSRSSRADHKFRGKMGAFGNIKMTERFIIDVPFGNRHKCRFPV</sequence>
<feature type="compositionally biased region" description="Low complexity" evidence="1">
    <location>
        <begin position="87"/>
        <end position="97"/>
    </location>
</feature>
<dbReference type="KEGG" id="pfy:PFICI_07706"/>
<evidence type="ECO:0000256" key="1">
    <source>
        <dbReference type="SAM" id="MobiDB-lite"/>
    </source>
</evidence>
<feature type="region of interest" description="Disordered" evidence="1">
    <location>
        <begin position="1"/>
        <end position="157"/>
    </location>
</feature>